<dbReference type="KEGG" id="mees:MmiEs2_03120"/>
<dbReference type="AlphaFoldDB" id="A0AA96ZWP0"/>
<dbReference type="Proteomes" id="UP001302662">
    <property type="component" value="Chromosome"/>
</dbReference>
<organism evidence="3 4">
    <name type="scientific">Methanimicrococcus stummii</name>
    <dbReference type="NCBI Taxonomy" id="3028294"/>
    <lineage>
        <taxon>Archaea</taxon>
        <taxon>Methanobacteriati</taxon>
        <taxon>Methanobacteriota</taxon>
        <taxon>Stenosarchaea group</taxon>
        <taxon>Methanomicrobia</taxon>
        <taxon>Methanosarcinales</taxon>
        <taxon>Methanosarcinaceae</taxon>
        <taxon>Methanimicrococcus</taxon>
    </lineage>
</organism>
<dbReference type="GeneID" id="85196763"/>
<dbReference type="Pfam" id="PF03684">
    <property type="entry name" value="UPF0179"/>
    <property type="match status" value="1"/>
</dbReference>
<name>A0AA96ZWP0_9EURY</name>
<sequence>MVKTMATKITVIGSRLAKPGETFFFLGEQEDCKRCNIRGTCLNLDLGRKYEIVSVRNDNLLKCALHDGGVLAVSVQNAPVEAYIDAKKAVAGSTVTFTPSKVKLEEGHIDNGIDDSLFTPKGLTKGDKCLVKEVFEGIEVEEKTYKRVNLILE</sequence>
<evidence type="ECO:0000256" key="1">
    <source>
        <dbReference type="ARBA" id="ARBA00010824"/>
    </source>
</evidence>
<comment type="similarity">
    <text evidence="1 2">Belongs to the UPF0179 family.</text>
</comment>
<keyword evidence="4" id="KW-1185">Reference proteome</keyword>
<dbReference type="RefSeq" id="WP_316559683.1">
    <property type="nucleotide sequence ID" value="NZ_CP131062.1"/>
</dbReference>
<evidence type="ECO:0000313" key="3">
    <source>
        <dbReference type="EMBL" id="WNY28130.1"/>
    </source>
</evidence>
<evidence type="ECO:0000256" key="2">
    <source>
        <dbReference type="HAMAP-Rule" id="MF_00498"/>
    </source>
</evidence>
<dbReference type="PANTHER" id="PTHR40699">
    <property type="entry name" value="UPF0179 PROTEIN MJ1627"/>
    <property type="match status" value="1"/>
</dbReference>
<dbReference type="InterPro" id="IPR005369">
    <property type="entry name" value="UPF0179"/>
</dbReference>
<reference evidence="3 4" key="1">
    <citation type="submission" date="2023-07" db="EMBL/GenBank/DDBJ databases">
        <title>Closed genome sequence of Methanimicrococcus sp. Es2.</title>
        <authorList>
            <person name="Protasov E."/>
            <person name="Platt K."/>
            <person name="Reeh H."/>
            <person name="Poehlein A."/>
            <person name="Daniel R."/>
            <person name="Brune A."/>
        </authorList>
    </citation>
    <scope>NUCLEOTIDE SEQUENCE [LARGE SCALE GENOMIC DNA]</scope>
    <source>
        <strain evidence="3 4">Es2</strain>
    </source>
</reference>
<proteinExistence type="inferred from homology"/>
<gene>
    <name evidence="3" type="ORF">MmiEs2_03120</name>
</gene>
<dbReference type="EMBL" id="CP131062">
    <property type="protein sequence ID" value="WNY28130.1"/>
    <property type="molecule type" value="Genomic_DNA"/>
</dbReference>
<dbReference type="PANTHER" id="PTHR40699:SF1">
    <property type="entry name" value="UPF0179 PROTEIN MJ1627"/>
    <property type="match status" value="1"/>
</dbReference>
<evidence type="ECO:0000313" key="4">
    <source>
        <dbReference type="Proteomes" id="UP001302662"/>
    </source>
</evidence>
<protein>
    <recommendedName>
        <fullName evidence="2">UPF0179 protein MmiEs2_03120</fullName>
    </recommendedName>
</protein>
<dbReference type="HAMAP" id="MF_00498">
    <property type="entry name" value="UPF0179"/>
    <property type="match status" value="1"/>
</dbReference>
<accession>A0AA96ZWP0</accession>